<dbReference type="GO" id="GO:0005811">
    <property type="term" value="C:lipid droplet"/>
    <property type="evidence" value="ECO:0007669"/>
    <property type="project" value="TreeGrafter"/>
</dbReference>
<gene>
    <name evidence="1" type="primary">Sdr16c5_0</name>
    <name evidence="1" type="ORF">THACHL_R09440</name>
</gene>
<dbReference type="AlphaFoldDB" id="A0A7L3J1C4"/>
<accession>A0A7L3J1C4</accession>
<feature type="non-terminal residue" evidence="1">
    <location>
        <position position="123"/>
    </location>
</feature>
<dbReference type="PANTHER" id="PTHR24322:SF753">
    <property type="entry name" value="SHORT CHAIN DEHYDROGENASE_REDUCTASE FAMILY 16C, MEMBER 5"/>
    <property type="match status" value="1"/>
</dbReference>
<dbReference type="Gene3D" id="3.40.50.720">
    <property type="entry name" value="NAD(P)-binding Rossmann-like Domain"/>
    <property type="match status" value="1"/>
</dbReference>
<evidence type="ECO:0000313" key="1">
    <source>
        <dbReference type="EMBL" id="NXU22591.1"/>
    </source>
</evidence>
<keyword evidence="2" id="KW-1185">Reference proteome</keyword>
<dbReference type="Proteomes" id="UP000556761">
    <property type="component" value="Unassembled WGS sequence"/>
</dbReference>
<dbReference type="EMBL" id="VZTW01005755">
    <property type="protein sequence ID" value="NXU22591.1"/>
    <property type="molecule type" value="Genomic_DNA"/>
</dbReference>
<feature type="non-terminal residue" evidence="1">
    <location>
        <position position="1"/>
    </location>
</feature>
<protein>
    <submittedName>
        <fullName evidence="1">RDHE2 dehydrogenase</fullName>
    </submittedName>
</protein>
<proteinExistence type="predicted"/>
<organism evidence="1 2">
    <name type="scientific">Thalassarche chlororhynchos</name>
    <name type="common">Atlantic yellow-nosed albatross</name>
    <name type="synonym">Diomedea chlororhynchos</name>
    <dbReference type="NCBI Taxonomy" id="54017"/>
    <lineage>
        <taxon>Eukaryota</taxon>
        <taxon>Metazoa</taxon>
        <taxon>Chordata</taxon>
        <taxon>Craniata</taxon>
        <taxon>Vertebrata</taxon>
        <taxon>Euteleostomi</taxon>
        <taxon>Archelosauria</taxon>
        <taxon>Archosauria</taxon>
        <taxon>Dinosauria</taxon>
        <taxon>Saurischia</taxon>
        <taxon>Theropoda</taxon>
        <taxon>Coelurosauria</taxon>
        <taxon>Aves</taxon>
        <taxon>Neognathae</taxon>
        <taxon>Neoaves</taxon>
        <taxon>Aequornithes</taxon>
        <taxon>Procellariiformes</taxon>
        <taxon>Diomedeidae</taxon>
        <taxon>Thalassarche</taxon>
    </lineage>
</organism>
<dbReference type="Pfam" id="PF00106">
    <property type="entry name" value="adh_short"/>
    <property type="match status" value="1"/>
</dbReference>
<reference evidence="1 2" key="1">
    <citation type="submission" date="2019-09" db="EMBL/GenBank/DDBJ databases">
        <title>Bird 10,000 Genomes (B10K) Project - Family phase.</title>
        <authorList>
            <person name="Zhang G."/>
        </authorList>
    </citation>
    <scope>NUCLEOTIDE SEQUENCE [LARGE SCALE GENOMIC DNA]</scope>
    <source>
        <strain evidence="1">B10K-DU-029-24</strain>
        <tissue evidence="1">Muscle</tissue>
    </source>
</reference>
<sequence length="123" mass="13768">FTDYCASKFAAVGFAESVDLEMRSLRKTGVKTTIVCPYIINTGMFDGCGSKWPTLVPTLEPEYVAEKIITAIRRNQEILVLPRALYFLFALKNILPVTVTVLVTEYLGSLHIMDSFKGRAKED</sequence>
<evidence type="ECO:0000313" key="2">
    <source>
        <dbReference type="Proteomes" id="UP000556761"/>
    </source>
</evidence>
<dbReference type="SUPFAM" id="SSF51735">
    <property type="entry name" value="NAD(P)-binding Rossmann-fold domains"/>
    <property type="match status" value="1"/>
</dbReference>
<dbReference type="InterPro" id="IPR002347">
    <property type="entry name" value="SDR_fam"/>
</dbReference>
<dbReference type="PANTHER" id="PTHR24322">
    <property type="entry name" value="PKSB"/>
    <property type="match status" value="1"/>
</dbReference>
<dbReference type="InterPro" id="IPR036291">
    <property type="entry name" value="NAD(P)-bd_dom_sf"/>
</dbReference>
<comment type="caution">
    <text evidence="1">The sequence shown here is derived from an EMBL/GenBank/DDBJ whole genome shotgun (WGS) entry which is preliminary data.</text>
</comment>
<name>A0A7L3J1C4_THACH</name>
<dbReference type="GO" id="GO:0016616">
    <property type="term" value="F:oxidoreductase activity, acting on the CH-OH group of donors, NAD or NADP as acceptor"/>
    <property type="evidence" value="ECO:0007669"/>
    <property type="project" value="TreeGrafter"/>
</dbReference>
<dbReference type="OrthoDB" id="10253736at2759"/>